<dbReference type="InterPro" id="IPR003339">
    <property type="entry name" value="ABC/ECF_trnsptr_transmembrane"/>
</dbReference>
<evidence type="ECO:0000313" key="8">
    <source>
        <dbReference type="Proteomes" id="UP000181936"/>
    </source>
</evidence>
<dbReference type="OrthoDB" id="9815246at2"/>
<feature type="transmembrane region" description="Helical" evidence="6">
    <location>
        <begin position="116"/>
        <end position="134"/>
    </location>
</feature>
<dbReference type="STRING" id="1547283.A9C19_10145"/>
<dbReference type="KEGG" id="bwh:A9C19_10145"/>
<dbReference type="NCBIfam" id="TIGR02454">
    <property type="entry name" value="ECF_T_CbiQ"/>
    <property type="match status" value="1"/>
</dbReference>
<feature type="transmembrane region" description="Helical" evidence="6">
    <location>
        <begin position="238"/>
        <end position="257"/>
    </location>
</feature>
<dbReference type="CDD" id="cd16914">
    <property type="entry name" value="EcfT"/>
    <property type="match status" value="1"/>
</dbReference>
<reference evidence="7 8" key="1">
    <citation type="journal article" date="2016" name="Sci. Rep.">
        <title>Complete genome sequence and transcriptomic analysis of a novel marine strain Bacillus weihaiensis reveals the mechanism of brown algae degradation.</title>
        <authorList>
            <person name="Zhu Y."/>
            <person name="Chen P."/>
            <person name="Bao Y."/>
            <person name="Men Y."/>
            <person name="Zeng Y."/>
            <person name="Yang J."/>
            <person name="Sun J."/>
            <person name="Sun Y."/>
        </authorList>
    </citation>
    <scope>NUCLEOTIDE SEQUENCE [LARGE SCALE GENOMIC DNA]</scope>
    <source>
        <strain evidence="7 8">Alg07</strain>
    </source>
</reference>
<feature type="transmembrane region" description="Helical" evidence="6">
    <location>
        <begin position="27"/>
        <end position="54"/>
    </location>
</feature>
<dbReference type="PANTHER" id="PTHR43723:SF1">
    <property type="entry name" value="COBALT TRANSPORT PROTEIN CBIQ"/>
    <property type="match status" value="1"/>
</dbReference>
<dbReference type="PANTHER" id="PTHR43723">
    <property type="entry name" value="COBALT TRANSPORT PROTEIN CBIQ"/>
    <property type="match status" value="1"/>
</dbReference>
<dbReference type="InterPro" id="IPR052770">
    <property type="entry name" value="Cobalt_transport_CbiQ"/>
</dbReference>
<evidence type="ECO:0000256" key="1">
    <source>
        <dbReference type="ARBA" id="ARBA00004651"/>
    </source>
</evidence>
<evidence type="ECO:0000256" key="5">
    <source>
        <dbReference type="ARBA" id="ARBA00023136"/>
    </source>
</evidence>
<dbReference type="GO" id="GO:0043190">
    <property type="term" value="C:ATP-binding cassette (ABC) transporter complex"/>
    <property type="evidence" value="ECO:0007669"/>
    <property type="project" value="InterPro"/>
</dbReference>
<feature type="transmembrane region" description="Helical" evidence="6">
    <location>
        <begin position="154"/>
        <end position="173"/>
    </location>
</feature>
<evidence type="ECO:0000256" key="6">
    <source>
        <dbReference type="SAM" id="Phobius"/>
    </source>
</evidence>
<keyword evidence="4 6" id="KW-1133">Transmembrane helix</keyword>
<feature type="transmembrane region" description="Helical" evidence="6">
    <location>
        <begin position="66"/>
        <end position="86"/>
    </location>
</feature>
<organism evidence="7 8">
    <name type="scientific">Bacillus weihaiensis</name>
    <dbReference type="NCBI Taxonomy" id="1547283"/>
    <lineage>
        <taxon>Bacteria</taxon>
        <taxon>Bacillati</taxon>
        <taxon>Bacillota</taxon>
        <taxon>Bacilli</taxon>
        <taxon>Bacillales</taxon>
        <taxon>Bacillaceae</taxon>
        <taxon>Bacillus</taxon>
    </lineage>
</organism>
<accession>A0A1L3MRY1</accession>
<dbReference type="Pfam" id="PF02361">
    <property type="entry name" value="CbiQ"/>
    <property type="match status" value="1"/>
</dbReference>
<evidence type="ECO:0000313" key="7">
    <source>
        <dbReference type="EMBL" id="APH05080.1"/>
    </source>
</evidence>
<sequence length="258" mass="29259">MLQIDQYAHISPLKHIHPVEKVSFSGLFLLFSILTKDIWVTSFTFIVMSVIIVAGGRIHILHYLKLLTIPSLFLLTSLVTILFSIAPEEKLPVETLWSTNFFSWNLYISRFSFHQTLQLAATVLSSVSCLYFFILTTPLHQFMWVLQKVKLPKLIIELIGFTYQFIFVLLATMQEIYVAQASRLGYQHFKGSIGALAQLVANLFIKSLTTAKELQIAIDSRGGDEYLYDVDIHQSYRTLHIAGIGISAILLTLLTVCL</sequence>
<dbReference type="RefSeq" id="WP_072579873.1">
    <property type="nucleotide sequence ID" value="NZ_CP016020.1"/>
</dbReference>
<name>A0A1L3MRY1_9BACI</name>
<dbReference type="GO" id="GO:0006824">
    <property type="term" value="P:cobalt ion transport"/>
    <property type="evidence" value="ECO:0007669"/>
    <property type="project" value="InterPro"/>
</dbReference>
<dbReference type="InterPro" id="IPR012809">
    <property type="entry name" value="ECF_CbiQ"/>
</dbReference>
<keyword evidence="2" id="KW-1003">Cell membrane</keyword>
<protein>
    <submittedName>
        <fullName evidence="7">Cobalt ECF transporter T component CbiQ</fullName>
    </submittedName>
</protein>
<dbReference type="Proteomes" id="UP000181936">
    <property type="component" value="Chromosome"/>
</dbReference>
<evidence type="ECO:0000256" key="4">
    <source>
        <dbReference type="ARBA" id="ARBA00022989"/>
    </source>
</evidence>
<evidence type="ECO:0000256" key="2">
    <source>
        <dbReference type="ARBA" id="ARBA00022475"/>
    </source>
</evidence>
<keyword evidence="8" id="KW-1185">Reference proteome</keyword>
<comment type="subcellular location">
    <subcellularLocation>
        <location evidence="1">Cell membrane</location>
        <topology evidence="1">Multi-pass membrane protein</topology>
    </subcellularLocation>
</comment>
<evidence type="ECO:0000256" key="3">
    <source>
        <dbReference type="ARBA" id="ARBA00022692"/>
    </source>
</evidence>
<proteinExistence type="predicted"/>
<keyword evidence="5 6" id="KW-0472">Membrane</keyword>
<dbReference type="AlphaFoldDB" id="A0A1L3MRY1"/>
<gene>
    <name evidence="7" type="ORF">A9C19_10145</name>
</gene>
<keyword evidence="3 6" id="KW-0812">Transmembrane</keyword>
<dbReference type="EMBL" id="CP016020">
    <property type="protein sequence ID" value="APH05080.1"/>
    <property type="molecule type" value="Genomic_DNA"/>
</dbReference>